<dbReference type="CDD" id="cd16432">
    <property type="entry name" value="CheB_Rec"/>
    <property type="match status" value="1"/>
</dbReference>
<evidence type="ECO:0000256" key="2">
    <source>
        <dbReference type="ARBA" id="ARBA00048267"/>
    </source>
</evidence>
<name>A0ABW8ALU1_9ACTN</name>
<feature type="active site" evidence="3 4">
    <location>
        <position position="297"/>
    </location>
</feature>
<gene>
    <name evidence="3" type="primary">cheB</name>
    <name evidence="8" type="ORF">ACIB24_07695</name>
</gene>
<dbReference type="PIRSF" id="PIRSF000876">
    <property type="entry name" value="RR_chemtxs_CheB"/>
    <property type="match status" value="1"/>
</dbReference>
<dbReference type="CDD" id="cd17541">
    <property type="entry name" value="REC_CheB-like"/>
    <property type="match status" value="1"/>
</dbReference>
<evidence type="ECO:0000256" key="5">
    <source>
        <dbReference type="PROSITE-ProRule" id="PRU00169"/>
    </source>
</evidence>
<dbReference type="SUPFAM" id="SSF52738">
    <property type="entry name" value="Methylesterase CheB, C-terminal domain"/>
    <property type="match status" value="1"/>
</dbReference>
<dbReference type="EC" id="3.1.1.61" evidence="3"/>
<organism evidence="8 9">
    <name type="scientific">Spongisporangium articulatum</name>
    <dbReference type="NCBI Taxonomy" id="3362603"/>
    <lineage>
        <taxon>Bacteria</taxon>
        <taxon>Bacillati</taxon>
        <taxon>Actinomycetota</taxon>
        <taxon>Actinomycetes</taxon>
        <taxon>Kineosporiales</taxon>
        <taxon>Kineosporiaceae</taxon>
        <taxon>Spongisporangium</taxon>
    </lineage>
</organism>
<keyword evidence="1 3" id="KW-0378">Hydrolase</keyword>
<comment type="caution">
    <text evidence="8">The sequence shown here is derived from an EMBL/GenBank/DDBJ whole genome shotgun (WGS) entry which is preliminary data.</text>
</comment>
<dbReference type="SMART" id="SM00448">
    <property type="entry name" value="REC"/>
    <property type="match status" value="1"/>
</dbReference>
<comment type="catalytic activity">
    <reaction evidence="3">
        <text>L-glutaminyl-[protein] + H2O = L-glutamyl-[protein] + NH4(+)</text>
        <dbReference type="Rhea" id="RHEA:16441"/>
        <dbReference type="Rhea" id="RHEA-COMP:10207"/>
        <dbReference type="Rhea" id="RHEA-COMP:10208"/>
        <dbReference type="ChEBI" id="CHEBI:15377"/>
        <dbReference type="ChEBI" id="CHEBI:28938"/>
        <dbReference type="ChEBI" id="CHEBI:29973"/>
        <dbReference type="ChEBI" id="CHEBI:30011"/>
        <dbReference type="EC" id="3.5.1.44"/>
    </reaction>
</comment>
<evidence type="ECO:0000313" key="9">
    <source>
        <dbReference type="Proteomes" id="UP001612915"/>
    </source>
</evidence>
<feature type="domain" description="CheB-type methylesterase" evidence="7">
    <location>
        <begin position="157"/>
        <end position="355"/>
    </location>
</feature>
<dbReference type="PROSITE" id="PS50122">
    <property type="entry name" value="CHEB"/>
    <property type="match status" value="1"/>
</dbReference>
<dbReference type="Gene3D" id="3.40.50.180">
    <property type="entry name" value="Methylesterase CheB, C-terminal domain"/>
    <property type="match status" value="1"/>
</dbReference>
<proteinExistence type="inferred from homology"/>
<feature type="modified residue" description="4-aspartylphosphate" evidence="3 5">
    <location>
        <position position="58"/>
    </location>
</feature>
<dbReference type="EMBL" id="JBITLV010000002">
    <property type="protein sequence ID" value="MFI7586943.1"/>
    <property type="molecule type" value="Genomic_DNA"/>
</dbReference>
<evidence type="ECO:0000313" key="8">
    <source>
        <dbReference type="EMBL" id="MFI7586943.1"/>
    </source>
</evidence>
<dbReference type="EC" id="3.5.1.44" evidence="3"/>
<dbReference type="Pfam" id="PF01339">
    <property type="entry name" value="CheB_methylest"/>
    <property type="match status" value="1"/>
</dbReference>
<keyword evidence="3" id="KW-0963">Cytoplasm</keyword>
<dbReference type="Gene3D" id="3.40.50.2300">
    <property type="match status" value="1"/>
</dbReference>
<dbReference type="PANTHER" id="PTHR42872:SF3">
    <property type="entry name" value="PROTEIN-GLUTAMATE METHYLESTERASE_PROTEIN-GLUTAMINE GLUTAMINASE 1"/>
    <property type="match status" value="1"/>
</dbReference>
<dbReference type="InterPro" id="IPR008248">
    <property type="entry name" value="CheB-like"/>
</dbReference>
<sequence>MSAERIRVLVVDDSAVIRRLVTEILDDDPRVEVAGVARNGRIALEKIAELKPDAVTMDIEMPEMDGISAVRELRKQHPRLPVVMFSTLTERGASSTLDALAAGASDYVTKPSNVGSVTESRKNIREQLVPKLIALTGASRVLASMPVQAAKPVAAQPRPGMRMTPFEILAIGSSTGGPDALATVLRGLPASLPVPVVIVQHMPPLFTATLAARLNSLCPLTVSEAKEGDAVRAGSVLIAPGGFHLEVRRTAGQLRAHLTEDPPENYCRPAVDVLFRSVAATFGSGVLGLVLTGMGRDGASGAEVIRRAGGHVFAQDQATSVVWGMPGAVATAGQADRIVPLPEVAQVLSTTLARTPARQPAASGGAS</sequence>
<dbReference type="PANTHER" id="PTHR42872">
    <property type="entry name" value="PROTEIN-GLUTAMATE METHYLESTERASE/PROTEIN-GLUTAMINE GLUTAMINASE"/>
    <property type="match status" value="1"/>
</dbReference>
<feature type="active site" evidence="3 4">
    <location>
        <position position="174"/>
    </location>
</feature>
<comment type="similarity">
    <text evidence="3">Belongs to the CheB family.</text>
</comment>
<feature type="domain" description="Response regulatory" evidence="6">
    <location>
        <begin position="7"/>
        <end position="125"/>
    </location>
</feature>
<dbReference type="InterPro" id="IPR000673">
    <property type="entry name" value="Sig_transdc_resp-reg_Me-estase"/>
</dbReference>
<comment type="function">
    <text evidence="3">Involved in chemotaxis. Part of a chemotaxis signal transduction system that modulates chemotaxis in response to various stimuli. Catalyzes the demethylation of specific methylglutamate residues introduced into the chemoreceptors (methyl-accepting chemotaxis proteins or MCP) by CheR. Also mediates the irreversible deamidation of specific glutamine residues to glutamic acid.</text>
</comment>
<dbReference type="PROSITE" id="PS50110">
    <property type="entry name" value="RESPONSE_REGULATORY"/>
    <property type="match status" value="1"/>
</dbReference>
<accession>A0ABW8ALU1</accession>
<evidence type="ECO:0000259" key="7">
    <source>
        <dbReference type="PROSITE" id="PS50122"/>
    </source>
</evidence>
<evidence type="ECO:0000256" key="3">
    <source>
        <dbReference type="HAMAP-Rule" id="MF_00099"/>
    </source>
</evidence>
<dbReference type="Pfam" id="PF00072">
    <property type="entry name" value="Response_reg"/>
    <property type="match status" value="1"/>
</dbReference>
<comment type="domain">
    <text evidence="3">Contains a C-terminal catalytic domain, and an N-terminal region which modulates catalytic activity.</text>
</comment>
<keyword evidence="3 5" id="KW-0597">Phosphoprotein</keyword>
<dbReference type="NCBIfam" id="NF009206">
    <property type="entry name" value="PRK12555.1"/>
    <property type="match status" value="1"/>
</dbReference>
<feature type="active site" evidence="3 4">
    <location>
        <position position="201"/>
    </location>
</feature>
<comment type="subcellular location">
    <subcellularLocation>
        <location evidence="3">Cytoplasm</location>
    </subcellularLocation>
</comment>
<dbReference type="NCBIfam" id="NF001965">
    <property type="entry name" value="PRK00742.1"/>
    <property type="match status" value="1"/>
</dbReference>
<comment type="PTM">
    <text evidence="3">Phosphorylated by CheA. Phosphorylation of the N-terminal regulatory domain activates the methylesterase activity.</text>
</comment>
<keyword evidence="3 4" id="KW-0145">Chemotaxis</keyword>
<dbReference type="HAMAP" id="MF_00099">
    <property type="entry name" value="CheB_chemtxs"/>
    <property type="match status" value="1"/>
</dbReference>
<dbReference type="GO" id="GO:0008984">
    <property type="term" value="F:protein-glutamate methylesterase activity"/>
    <property type="evidence" value="ECO:0007669"/>
    <property type="project" value="UniProtKB-EC"/>
</dbReference>
<evidence type="ECO:0000256" key="1">
    <source>
        <dbReference type="ARBA" id="ARBA00022801"/>
    </source>
</evidence>
<dbReference type="InterPro" id="IPR001789">
    <property type="entry name" value="Sig_transdc_resp-reg_receiver"/>
</dbReference>
<dbReference type="Proteomes" id="UP001612915">
    <property type="component" value="Unassembled WGS sequence"/>
</dbReference>
<dbReference type="InterPro" id="IPR035909">
    <property type="entry name" value="CheB_C"/>
</dbReference>
<dbReference type="InterPro" id="IPR011006">
    <property type="entry name" value="CheY-like_superfamily"/>
</dbReference>
<evidence type="ECO:0000259" key="6">
    <source>
        <dbReference type="PROSITE" id="PS50110"/>
    </source>
</evidence>
<reference evidence="8 9" key="1">
    <citation type="submission" date="2024-10" db="EMBL/GenBank/DDBJ databases">
        <title>The Natural Products Discovery Center: Release of the First 8490 Sequenced Strains for Exploring Actinobacteria Biosynthetic Diversity.</title>
        <authorList>
            <person name="Kalkreuter E."/>
            <person name="Kautsar S.A."/>
            <person name="Yang D."/>
            <person name="Bader C.D."/>
            <person name="Teijaro C.N."/>
            <person name="Fluegel L."/>
            <person name="Davis C.M."/>
            <person name="Simpson J.R."/>
            <person name="Lauterbach L."/>
            <person name="Steele A.D."/>
            <person name="Gui C."/>
            <person name="Meng S."/>
            <person name="Li G."/>
            <person name="Viehrig K."/>
            <person name="Ye F."/>
            <person name="Su P."/>
            <person name="Kiefer A.F."/>
            <person name="Nichols A."/>
            <person name="Cepeda A.J."/>
            <person name="Yan W."/>
            <person name="Fan B."/>
            <person name="Jiang Y."/>
            <person name="Adhikari A."/>
            <person name="Zheng C.-J."/>
            <person name="Schuster L."/>
            <person name="Cowan T.M."/>
            <person name="Smanski M.J."/>
            <person name="Chevrette M.G."/>
            <person name="De Carvalho L.P.S."/>
            <person name="Shen B."/>
        </authorList>
    </citation>
    <scope>NUCLEOTIDE SEQUENCE [LARGE SCALE GENOMIC DNA]</scope>
    <source>
        <strain evidence="8 9">NPDC049639</strain>
    </source>
</reference>
<keyword evidence="9" id="KW-1185">Reference proteome</keyword>
<evidence type="ECO:0000256" key="4">
    <source>
        <dbReference type="PROSITE-ProRule" id="PRU00050"/>
    </source>
</evidence>
<comment type="catalytic activity">
    <reaction evidence="2 3">
        <text>[protein]-L-glutamate 5-O-methyl ester + H2O = L-glutamyl-[protein] + methanol + H(+)</text>
        <dbReference type="Rhea" id="RHEA:23236"/>
        <dbReference type="Rhea" id="RHEA-COMP:10208"/>
        <dbReference type="Rhea" id="RHEA-COMP:10311"/>
        <dbReference type="ChEBI" id="CHEBI:15377"/>
        <dbReference type="ChEBI" id="CHEBI:15378"/>
        <dbReference type="ChEBI" id="CHEBI:17790"/>
        <dbReference type="ChEBI" id="CHEBI:29973"/>
        <dbReference type="ChEBI" id="CHEBI:82795"/>
        <dbReference type="EC" id="3.1.1.61"/>
    </reaction>
</comment>
<dbReference type="SUPFAM" id="SSF52172">
    <property type="entry name" value="CheY-like"/>
    <property type="match status" value="1"/>
</dbReference>
<dbReference type="RefSeq" id="WP_398277631.1">
    <property type="nucleotide sequence ID" value="NZ_JBITLV010000002.1"/>
</dbReference>
<protein>
    <recommendedName>
        <fullName evidence="3">Protein-glutamate methylesterase/protein-glutamine glutaminase</fullName>
        <ecNumber evidence="3">3.1.1.61</ecNumber>
        <ecNumber evidence="3">3.5.1.44</ecNumber>
    </recommendedName>
</protein>